<comment type="function">
    <text evidence="10">Releases the N-terminal proline from various substrates.</text>
</comment>
<dbReference type="Pfam" id="PF00561">
    <property type="entry name" value="Abhydrolase_1"/>
    <property type="match status" value="1"/>
</dbReference>
<dbReference type="GO" id="GO:0004177">
    <property type="term" value="F:aminopeptidase activity"/>
    <property type="evidence" value="ECO:0007669"/>
    <property type="project" value="UniProtKB-KW"/>
</dbReference>
<name>A0A0R1P9W0_LIMMU</name>
<keyword evidence="7 10" id="KW-0645">Protease</keyword>
<dbReference type="InterPro" id="IPR029058">
    <property type="entry name" value="AB_hydrolase_fold"/>
</dbReference>
<organism evidence="13 14">
    <name type="scientific">Limosilactobacillus mucosae DSM 13345</name>
    <dbReference type="NCBI Taxonomy" id="1423771"/>
    <lineage>
        <taxon>Bacteria</taxon>
        <taxon>Bacillati</taxon>
        <taxon>Bacillota</taxon>
        <taxon>Bacilli</taxon>
        <taxon>Lactobacillales</taxon>
        <taxon>Lactobacillaceae</taxon>
        <taxon>Limosilactobacillus</taxon>
    </lineage>
</organism>
<dbReference type="SUPFAM" id="SSF53474">
    <property type="entry name" value="alpha/beta-Hydrolases"/>
    <property type="match status" value="1"/>
</dbReference>
<feature type="domain" description="AB hydrolase-1" evidence="12">
    <location>
        <begin position="30"/>
        <end position="285"/>
    </location>
</feature>
<protein>
    <recommendedName>
        <fullName evidence="5 10">Proline iminopeptidase</fullName>
        <shortName evidence="10">PIP</shortName>
        <ecNumber evidence="4 10">3.4.11.5</ecNumber>
    </recommendedName>
    <alternativeName>
        <fullName evidence="9 10">Prolyl aminopeptidase</fullName>
    </alternativeName>
</protein>
<dbReference type="Proteomes" id="UP000050901">
    <property type="component" value="Unassembled WGS sequence"/>
</dbReference>
<evidence type="ECO:0000256" key="6">
    <source>
        <dbReference type="ARBA" id="ARBA00022438"/>
    </source>
</evidence>
<dbReference type="GO" id="GO:0030313">
    <property type="term" value="C:cell envelope"/>
    <property type="evidence" value="ECO:0007669"/>
    <property type="project" value="UniProtKB-SubCell"/>
</dbReference>
<evidence type="ECO:0000313" key="13">
    <source>
        <dbReference type="EMBL" id="KRL26725.1"/>
    </source>
</evidence>
<evidence type="ECO:0000256" key="3">
    <source>
        <dbReference type="ARBA" id="ARBA00010088"/>
    </source>
</evidence>
<evidence type="ECO:0000256" key="5">
    <source>
        <dbReference type="ARBA" id="ARBA00021843"/>
    </source>
</evidence>
<dbReference type="InterPro" id="IPR050266">
    <property type="entry name" value="AB_hydrolase_sf"/>
</dbReference>
<evidence type="ECO:0000256" key="7">
    <source>
        <dbReference type="ARBA" id="ARBA00022670"/>
    </source>
</evidence>
<evidence type="ECO:0000313" key="14">
    <source>
        <dbReference type="Proteomes" id="UP000050901"/>
    </source>
</evidence>
<gene>
    <name evidence="13" type="ORF">FC47_GL000856</name>
</gene>
<dbReference type="GO" id="GO:0016020">
    <property type="term" value="C:membrane"/>
    <property type="evidence" value="ECO:0007669"/>
    <property type="project" value="TreeGrafter"/>
</dbReference>
<dbReference type="PIRSF" id="PIRSF005539">
    <property type="entry name" value="Pept_S33_TRI_F1"/>
    <property type="match status" value="1"/>
</dbReference>
<feature type="active site" evidence="11">
    <location>
        <position position="251"/>
    </location>
</feature>
<dbReference type="PATRIC" id="fig|1423771.3.peg.864"/>
<evidence type="ECO:0000256" key="11">
    <source>
        <dbReference type="PIRSR" id="PIRSR005539-1"/>
    </source>
</evidence>
<proteinExistence type="inferred from homology"/>
<dbReference type="EMBL" id="AZEQ01000002">
    <property type="protein sequence ID" value="KRL26725.1"/>
    <property type="molecule type" value="Genomic_DNA"/>
</dbReference>
<keyword evidence="6 10" id="KW-0031">Aminopeptidase</keyword>
<keyword evidence="8 10" id="KW-0378">Hydrolase</keyword>
<dbReference type="Gene3D" id="3.40.50.1820">
    <property type="entry name" value="alpha/beta hydrolase"/>
    <property type="match status" value="1"/>
</dbReference>
<evidence type="ECO:0000256" key="2">
    <source>
        <dbReference type="ARBA" id="ARBA00004196"/>
    </source>
</evidence>
<comment type="catalytic activity">
    <reaction evidence="1 10">
        <text>Release of N-terminal proline from a peptide.</text>
        <dbReference type="EC" id="3.4.11.5"/>
    </reaction>
</comment>
<evidence type="ECO:0000256" key="10">
    <source>
        <dbReference type="PIRNR" id="PIRNR005539"/>
    </source>
</evidence>
<evidence type="ECO:0000256" key="9">
    <source>
        <dbReference type="ARBA" id="ARBA00029605"/>
    </source>
</evidence>
<sequence length="306" mass="35134">MTILKQGTTILTLDNGYHLWTNTQGEGDIHLLALHGGPGGNHEYWEDAADQLKKQGLNVQVHMYDQLGSLYSDQPDYSDPKIADKYLTYEYFLDEVEEVRQKLGIDNFYLIGQSWGGLLVQEYAVKYGQHLKGAIISSMVDEIDEYVAHVNKVREDVLPAEEVAFMKECEKNNDYDNDRYQADVQVLNENFVDRKQPSKLYHVKDLGGTAVYNVFQGDNEFVITGKLKDWHFRDQLKNIKVPTLLTFGEHETMPLDTAKTMEKEIPNAKLVTTPNGGHHHMIDNPDVYYKHLADFIREVESDTFNK</sequence>
<dbReference type="NCBIfam" id="TIGR01250">
    <property type="entry name" value="pro_imino_pep_2"/>
    <property type="match status" value="1"/>
</dbReference>
<comment type="similarity">
    <text evidence="3 10">Belongs to the peptidase S33 family.</text>
</comment>
<comment type="caution">
    <text evidence="13">The sequence shown here is derived from an EMBL/GenBank/DDBJ whole genome shotgun (WGS) entry which is preliminary data.</text>
</comment>
<dbReference type="GO" id="GO:0006508">
    <property type="term" value="P:proteolysis"/>
    <property type="evidence" value="ECO:0007669"/>
    <property type="project" value="UniProtKB-KW"/>
</dbReference>
<evidence type="ECO:0000259" key="12">
    <source>
        <dbReference type="Pfam" id="PF00561"/>
    </source>
</evidence>
<evidence type="ECO:0000256" key="8">
    <source>
        <dbReference type="ARBA" id="ARBA00022801"/>
    </source>
</evidence>
<dbReference type="InterPro" id="IPR002410">
    <property type="entry name" value="Peptidase_S33"/>
</dbReference>
<comment type="subcellular location">
    <subcellularLocation>
        <location evidence="2">Cell envelope</location>
    </subcellularLocation>
</comment>
<dbReference type="PANTHER" id="PTHR43798">
    <property type="entry name" value="MONOACYLGLYCEROL LIPASE"/>
    <property type="match status" value="1"/>
</dbReference>
<dbReference type="PANTHER" id="PTHR43798:SF31">
    <property type="entry name" value="AB HYDROLASE SUPERFAMILY PROTEIN YCLE"/>
    <property type="match status" value="1"/>
</dbReference>
<dbReference type="AlphaFoldDB" id="A0A0R1P9W0"/>
<feature type="active site" description="Proton donor" evidence="11">
    <location>
        <position position="278"/>
    </location>
</feature>
<evidence type="ECO:0000256" key="1">
    <source>
        <dbReference type="ARBA" id="ARBA00001585"/>
    </source>
</evidence>
<dbReference type="EC" id="3.4.11.5" evidence="4 10"/>
<dbReference type="InterPro" id="IPR005945">
    <property type="entry name" value="Pro_imino_pep"/>
</dbReference>
<accession>A0A0R1P9W0</accession>
<reference evidence="13 14" key="1">
    <citation type="journal article" date="2015" name="Genome Announc.">
        <title>Expanding the biotechnology potential of lactobacilli through comparative genomics of 213 strains and associated genera.</title>
        <authorList>
            <person name="Sun Z."/>
            <person name="Harris H.M."/>
            <person name="McCann A."/>
            <person name="Guo C."/>
            <person name="Argimon S."/>
            <person name="Zhang W."/>
            <person name="Yang X."/>
            <person name="Jeffery I.B."/>
            <person name="Cooney J.C."/>
            <person name="Kagawa T.F."/>
            <person name="Liu W."/>
            <person name="Song Y."/>
            <person name="Salvetti E."/>
            <person name="Wrobel A."/>
            <person name="Rasinkangas P."/>
            <person name="Parkhill J."/>
            <person name="Rea M.C."/>
            <person name="O'Sullivan O."/>
            <person name="Ritari J."/>
            <person name="Douillard F.P."/>
            <person name="Paul Ross R."/>
            <person name="Yang R."/>
            <person name="Briner A.E."/>
            <person name="Felis G.E."/>
            <person name="de Vos W.M."/>
            <person name="Barrangou R."/>
            <person name="Klaenhammer T.R."/>
            <person name="Caufield P.W."/>
            <person name="Cui Y."/>
            <person name="Zhang H."/>
            <person name="O'Toole P.W."/>
        </authorList>
    </citation>
    <scope>NUCLEOTIDE SEQUENCE [LARGE SCALE GENOMIC DNA]</scope>
    <source>
        <strain evidence="13 14">DSM 13345</strain>
    </source>
</reference>
<dbReference type="PRINTS" id="PR00793">
    <property type="entry name" value="PROAMNOPTASE"/>
</dbReference>
<feature type="active site" description="Nucleophile" evidence="11">
    <location>
        <position position="114"/>
    </location>
</feature>
<dbReference type="InterPro" id="IPR000073">
    <property type="entry name" value="AB_hydrolase_1"/>
</dbReference>
<evidence type="ECO:0000256" key="4">
    <source>
        <dbReference type="ARBA" id="ARBA00012568"/>
    </source>
</evidence>